<evidence type="ECO:0000259" key="1">
    <source>
        <dbReference type="Pfam" id="PF09359"/>
    </source>
</evidence>
<dbReference type="CDD" id="cd07750">
    <property type="entry name" value="PolyPPase_VTC_like"/>
    <property type="match status" value="1"/>
</dbReference>
<reference evidence="3" key="1">
    <citation type="journal article" date="2019" name="Int. J. Syst. Evol. Microbiol.">
        <title>The Global Catalogue of Microorganisms (GCM) 10K type strain sequencing project: providing services to taxonomists for standard genome sequencing and annotation.</title>
        <authorList>
            <consortium name="The Broad Institute Genomics Platform"/>
            <consortium name="The Broad Institute Genome Sequencing Center for Infectious Disease"/>
            <person name="Wu L."/>
            <person name="Ma J."/>
        </authorList>
    </citation>
    <scope>NUCLEOTIDE SEQUENCE [LARGE SCALE GENOMIC DNA]</scope>
    <source>
        <strain evidence="3">KCTC 33576</strain>
    </source>
</reference>
<keyword evidence="3" id="KW-1185">Reference proteome</keyword>
<dbReference type="Proteomes" id="UP001597391">
    <property type="component" value="Unassembled WGS sequence"/>
</dbReference>
<dbReference type="InterPro" id="IPR042267">
    <property type="entry name" value="VTC_sf"/>
</dbReference>
<evidence type="ECO:0000313" key="2">
    <source>
        <dbReference type="EMBL" id="MFD2839136.1"/>
    </source>
</evidence>
<dbReference type="InterPro" id="IPR018966">
    <property type="entry name" value="VTC_domain"/>
</dbReference>
<name>A0ABW5X9L0_9MICO</name>
<proteinExistence type="predicted"/>
<evidence type="ECO:0000313" key="3">
    <source>
        <dbReference type="Proteomes" id="UP001597391"/>
    </source>
</evidence>
<organism evidence="2 3">
    <name type="scientific">Populibacterium corticicola</name>
    <dbReference type="NCBI Taxonomy" id="1812826"/>
    <lineage>
        <taxon>Bacteria</taxon>
        <taxon>Bacillati</taxon>
        <taxon>Actinomycetota</taxon>
        <taxon>Actinomycetes</taxon>
        <taxon>Micrococcales</taxon>
        <taxon>Jonesiaceae</taxon>
        <taxon>Populibacterium</taxon>
    </lineage>
</organism>
<dbReference type="EMBL" id="JBHUOP010000001">
    <property type="protein sequence ID" value="MFD2839136.1"/>
    <property type="molecule type" value="Genomic_DNA"/>
</dbReference>
<dbReference type="Gene3D" id="3.20.100.30">
    <property type="entry name" value="VTC, catalytic tunnel domain"/>
    <property type="match status" value="1"/>
</dbReference>
<dbReference type="Pfam" id="PF09359">
    <property type="entry name" value="VTC"/>
    <property type="match status" value="1"/>
</dbReference>
<comment type="caution">
    <text evidence="2">The sequence shown here is derived from an EMBL/GenBank/DDBJ whole genome shotgun (WGS) entry which is preliminary data.</text>
</comment>
<accession>A0ABW5X9L0</accession>
<gene>
    <name evidence="2" type="ORF">ACFSYH_00915</name>
</gene>
<protein>
    <submittedName>
        <fullName evidence="2">Polyphosphate polymerase domain-containing protein</fullName>
    </submittedName>
</protein>
<sequence>MFALHAPEVRTALDHILADRAYIDLDDLPQDSALMTRTDRKYVLDPLSAAKALGSQPELVCVTVEERTSSAYESVYFDTPDLRTYHDAAHSRRHRFKVRTRTYLDSGTTLLEVKTKGGRGHTIKERIAVQDHARNHLKQEERRFVATTLERSGVQEPDQLVANLIPSLTTRYRRSTLLGPDFSRITIDTDLACVRGERTSSHPRLVLIETKSEGHATNTDKALWRAGIRPVSISKYAAGLAELEPHLPANKWHRVLGAPPLTHSVTHTAA</sequence>
<dbReference type="RefSeq" id="WP_377464562.1">
    <property type="nucleotide sequence ID" value="NZ_JBHUOP010000001.1"/>
</dbReference>
<feature type="domain" description="VTC" evidence="1">
    <location>
        <begin position="39"/>
        <end position="242"/>
    </location>
</feature>